<feature type="compositionally biased region" description="Basic and acidic residues" evidence="1">
    <location>
        <begin position="177"/>
        <end position="186"/>
    </location>
</feature>
<dbReference type="AlphaFoldDB" id="A0A9P6L621"/>
<evidence type="ECO:0000313" key="2">
    <source>
        <dbReference type="EMBL" id="KAF9784342.1"/>
    </source>
</evidence>
<dbReference type="Proteomes" id="UP000736335">
    <property type="component" value="Unassembled WGS sequence"/>
</dbReference>
<gene>
    <name evidence="2" type="ORF">BJ322DRAFT_1219121</name>
</gene>
<comment type="caution">
    <text evidence="2">The sequence shown here is derived from an EMBL/GenBank/DDBJ whole genome shotgun (WGS) entry which is preliminary data.</text>
</comment>
<accession>A0A9P6L621</accession>
<keyword evidence="3" id="KW-1185">Reference proteome</keyword>
<protein>
    <submittedName>
        <fullName evidence="2">Uncharacterized protein</fullName>
    </submittedName>
</protein>
<dbReference type="EMBL" id="WIUZ02000008">
    <property type="protein sequence ID" value="KAF9784342.1"/>
    <property type="molecule type" value="Genomic_DNA"/>
</dbReference>
<sequence>MAGTDGRRSAQGGRVKPSFEYKIIPENIGDPGQSEKDLGTRWGIGENAGPRTARRRATSPVLPGGLRTGTVPEGTESRRASLDQPVLGTDRPREPRLDQASKADDQQKSLDQPPKGDTDRPRGSLDQSPTGDIDRLIGRKRGHSSEEEESSDSSQDEQNPEGARKKPGGESEGLEYAESRDDREDCGNQSTDDESARDTAGSGCLESPLKTTKDRTARRTWKIY</sequence>
<proteinExistence type="predicted"/>
<feature type="region of interest" description="Disordered" evidence="1">
    <location>
        <begin position="1"/>
        <end position="224"/>
    </location>
</feature>
<evidence type="ECO:0000256" key="1">
    <source>
        <dbReference type="SAM" id="MobiDB-lite"/>
    </source>
</evidence>
<evidence type="ECO:0000313" key="3">
    <source>
        <dbReference type="Proteomes" id="UP000736335"/>
    </source>
</evidence>
<organism evidence="2 3">
    <name type="scientific">Thelephora terrestris</name>
    <dbReference type="NCBI Taxonomy" id="56493"/>
    <lineage>
        <taxon>Eukaryota</taxon>
        <taxon>Fungi</taxon>
        <taxon>Dikarya</taxon>
        <taxon>Basidiomycota</taxon>
        <taxon>Agaricomycotina</taxon>
        <taxon>Agaricomycetes</taxon>
        <taxon>Thelephorales</taxon>
        <taxon>Thelephoraceae</taxon>
        <taxon>Thelephora</taxon>
    </lineage>
</organism>
<reference evidence="2" key="1">
    <citation type="journal article" date="2020" name="Nat. Commun.">
        <title>Large-scale genome sequencing of mycorrhizal fungi provides insights into the early evolution of symbiotic traits.</title>
        <authorList>
            <person name="Miyauchi S."/>
            <person name="Kiss E."/>
            <person name="Kuo A."/>
            <person name="Drula E."/>
            <person name="Kohler A."/>
            <person name="Sanchez-Garcia M."/>
            <person name="Morin E."/>
            <person name="Andreopoulos B."/>
            <person name="Barry K.W."/>
            <person name="Bonito G."/>
            <person name="Buee M."/>
            <person name="Carver A."/>
            <person name="Chen C."/>
            <person name="Cichocki N."/>
            <person name="Clum A."/>
            <person name="Culley D."/>
            <person name="Crous P.W."/>
            <person name="Fauchery L."/>
            <person name="Girlanda M."/>
            <person name="Hayes R.D."/>
            <person name="Keri Z."/>
            <person name="LaButti K."/>
            <person name="Lipzen A."/>
            <person name="Lombard V."/>
            <person name="Magnuson J."/>
            <person name="Maillard F."/>
            <person name="Murat C."/>
            <person name="Nolan M."/>
            <person name="Ohm R.A."/>
            <person name="Pangilinan J."/>
            <person name="Pereira M.F."/>
            <person name="Perotto S."/>
            <person name="Peter M."/>
            <person name="Pfister S."/>
            <person name="Riley R."/>
            <person name="Sitrit Y."/>
            <person name="Stielow J.B."/>
            <person name="Szollosi G."/>
            <person name="Zifcakova L."/>
            <person name="Stursova M."/>
            <person name="Spatafora J.W."/>
            <person name="Tedersoo L."/>
            <person name="Vaario L.M."/>
            <person name="Yamada A."/>
            <person name="Yan M."/>
            <person name="Wang P."/>
            <person name="Xu J."/>
            <person name="Bruns T."/>
            <person name="Baldrian P."/>
            <person name="Vilgalys R."/>
            <person name="Dunand C."/>
            <person name="Henrissat B."/>
            <person name="Grigoriev I.V."/>
            <person name="Hibbett D."/>
            <person name="Nagy L.G."/>
            <person name="Martin F.M."/>
        </authorList>
    </citation>
    <scope>NUCLEOTIDE SEQUENCE</scope>
    <source>
        <strain evidence="2">UH-Tt-Lm1</strain>
    </source>
</reference>
<feature type="compositionally biased region" description="Acidic residues" evidence="1">
    <location>
        <begin position="146"/>
        <end position="159"/>
    </location>
</feature>
<name>A0A9P6L621_9AGAM</name>
<reference evidence="2" key="2">
    <citation type="submission" date="2020-11" db="EMBL/GenBank/DDBJ databases">
        <authorList>
            <consortium name="DOE Joint Genome Institute"/>
            <person name="Kuo A."/>
            <person name="Miyauchi S."/>
            <person name="Kiss E."/>
            <person name="Drula E."/>
            <person name="Kohler A."/>
            <person name="Sanchez-Garcia M."/>
            <person name="Andreopoulos B."/>
            <person name="Barry K.W."/>
            <person name="Bonito G."/>
            <person name="Buee M."/>
            <person name="Carver A."/>
            <person name="Chen C."/>
            <person name="Cichocki N."/>
            <person name="Clum A."/>
            <person name="Culley D."/>
            <person name="Crous P.W."/>
            <person name="Fauchery L."/>
            <person name="Girlanda M."/>
            <person name="Hayes R."/>
            <person name="Keri Z."/>
            <person name="Labutti K."/>
            <person name="Lipzen A."/>
            <person name="Lombard V."/>
            <person name="Magnuson J."/>
            <person name="Maillard F."/>
            <person name="Morin E."/>
            <person name="Murat C."/>
            <person name="Nolan M."/>
            <person name="Ohm R."/>
            <person name="Pangilinan J."/>
            <person name="Pereira M."/>
            <person name="Perotto S."/>
            <person name="Peter M."/>
            <person name="Riley R."/>
            <person name="Sitrit Y."/>
            <person name="Stielow B."/>
            <person name="Szollosi G."/>
            <person name="Zifcakova L."/>
            <person name="Stursova M."/>
            <person name="Spatafora J.W."/>
            <person name="Tedersoo L."/>
            <person name="Vaario L.-M."/>
            <person name="Yamada A."/>
            <person name="Yan M."/>
            <person name="Wang P."/>
            <person name="Xu J."/>
            <person name="Bruns T."/>
            <person name="Baldrian P."/>
            <person name="Vilgalys R."/>
            <person name="Henrissat B."/>
            <person name="Grigoriev I.V."/>
            <person name="Hibbett D."/>
            <person name="Nagy L.G."/>
            <person name="Martin F.M."/>
        </authorList>
    </citation>
    <scope>NUCLEOTIDE SEQUENCE</scope>
    <source>
        <strain evidence="2">UH-Tt-Lm1</strain>
    </source>
</reference>
<feature type="compositionally biased region" description="Basic and acidic residues" evidence="1">
    <location>
        <begin position="90"/>
        <end position="123"/>
    </location>
</feature>